<protein>
    <submittedName>
        <fullName evidence="2">Uncharacterized protein</fullName>
    </submittedName>
</protein>
<dbReference type="RefSeq" id="WP_089812884.1">
    <property type="nucleotide sequence ID" value="NZ_FOZK01000001.1"/>
</dbReference>
<accession>A0A1I6K3K4</accession>
<evidence type="ECO:0000313" key="2">
    <source>
        <dbReference type="EMBL" id="SFR85658.1"/>
    </source>
</evidence>
<proteinExistence type="predicted"/>
<sequence>MKLDVDSERFLYTIGVVLAVAAFLYFVQDLVFGLSITVKAVLLFLAFVAFLAVATALERTPLHGVALALSSGAYLVGLGYVVLRYDVGEAGIFLGLVVSSALFIALGRLYDRRAPVLPWRTAGAVVLAVVLVSVALVAVDAAGGGVTYDLQTNDSVSVDPPADRDYPDEQGYTAAEVRVGTVTATNEFVFRRLVALPELSGCVVGIDAPDDRYGYVSYDYSTDWPSAIGGGDSISVPVVADVPVSVNATEPVSFAVERRASCPERADRPTVVVTTDGAFA</sequence>
<feature type="transmembrane region" description="Helical" evidence="1">
    <location>
        <begin position="9"/>
        <end position="26"/>
    </location>
</feature>
<name>A0A1I6K3K4_9EURY</name>
<evidence type="ECO:0000256" key="1">
    <source>
        <dbReference type="SAM" id="Phobius"/>
    </source>
</evidence>
<feature type="transmembrane region" description="Helical" evidence="1">
    <location>
        <begin position="65"/>
        <end position="85"/>
    </location>
</feature>
<dbReference type="OrthoDB" id="236970at2157"/>
<evidence type="ECO:0000313" key="3">
    <source>
        <dbReference type="Proteomes" id="UP000199062"/>
    </source>
</evidence>
<keyword evidence="1" id="KW-1133">Transmembrane helix</keyword>
<keyword evidence="1" id="KW-0472">Membrane</keyword>
<organism evidence="2 3">
    <name type="scientific">Halomicrobium zhouii</name>
    <dbReference type="NCBI Taxonomy" id="767519"/>
    <lineage>
        <taxon>Archaea</taxon>
        <taxon>Methanobacteriati</taxon>
        <taxon>Methanobacteriota</taxon>
        <taxon>Stenosarchaea group</taxon>
        <taxon>Halobacteria</taxon>
        <taxon>Halobacteriales</taxon>
        <taxon>Haloarculaceae</taxon>
        <taxon>Halomicrobium</taxon>
    </lineage>
</organism>
<reference evidence="2 3" key="1">
    <citation type="submission" date="2016-10" db="EMBL/GenBank/DDBJ databases">
        <authorList>
            <person name="de Groot N.N."/>
        </authorList>
    </citation>
    <scope>NUCLEOTIDE SEQUENCE [LARGE SCALE GENOMIC DNA]</scope>
    <source>
        <strain evidence="2 3">CGMCC 1.10457</strain>
    </source>
</reference>
<dbReference type="Proteomes" id="UP000199062">
    <property type="component" value="Unassembled WGS sequence"/>
</dbReference>
<dbReference type="AlphaFoldDB" id="A0A1I6K3K4"/>
<feature type="transmembrane region" description="Helical" evidence="1">
    <location>
        <begin position="91"/>
        <end position="110"/>
    </location>
</feature>
<feature type="transmembrane region" description="Helical" evidence="1">
    <location>
        <begin position="32"/>
        <end position="53"/>
    </location>
</feature>
<keyword evidence="1" id="KW-0812">Transmembrane</keyword>
<dbReference type="EMBL" id="FOZK01000001">
    <property type="protein sequence ID" value="SFR85658.1"/>
    <property type="molecule type" value="Genomic_DNA"/>
</dbReference>
<gene>
    <name evidence="2" type="ORF">SAMN05216559_0119</name>
</gene>
<feature type="transmembrane region" description="Helical" evidence="1">
    <location>
        <begin position="122"/>
        <end position="143"/>
    </location>
</feature>
<keyword evidence="3" id="KW-1185">Reference proteome</keyword>